<dbReference type="GO" id="GO:0016998">
    <property type="term" value="P:cell wall macromolecule catabolic process"/>
    <property type="evidence" value="ECO:0007669"/>
    <property type="project" value="InterPro"/>
</dbReference>
<sequence>MIPIDGQLMYDVAPRFSGARARRQKEIIDEISPVLASTLDEYDINNRLRIAHFIGQTCHEAAGFRTTEEFASGEAYEGRLDLGNDKKRDGPKYKGRGLIQLTGKFNYRKFGKALGIDLESDPYQAAEPRLSLRIACEYWKDRKINPDCDRDDIITVTRKINGGLRGLEDRRHYTAKAKAAVARIEGFIIAGGNPDKRPVLHRGSVGEAVGDLQEQLHELGYPLAIDGDFGPATELAVMEFQSAHRLKADGIVGKKTWTALERTAKKKAA</sequence>
<feature type="domain" description="Peptidoglycan binding-like" evidence="2">
    <location>
        <begin position="206"/>
        <end position="260"/>
    </location>
</feature>
<name>A0A1E3VJV5_9HYPH</name>
<dbReference type="SUPFAM" id="SSF53955">
    <property type="entry name" value="Lysozyme-like"/>
    <property type="match status" value="1"/>
</dbReference>
<proteinExistence type="predicted"/>
<dbReference type="Gene3D" id="1.10.101.10">
    <property type="entry name" value="PGBD-like superfamily/PGBD"/>
    <property type="match status" value="1"/>
</dbReference>
<feature type="domain" description="Glycoside hydrolase family 19 catalytic" evidence="1">
    <location>
        <begin position="46"/>
        <end position="148"/>
    </location>
</feature>
<reference evidence="3 4" key="1">
    <citation type="journal article" date="2016" name="Environ. Microbiol.">
        <title>New Methyloceanibacter diversity from North Sea sediments includes methanotroph containing solely the soluble methane monooxygenase.</title>
        <authorList>
            <person name="Vekeman B."/>
            <person name="Kerckhof F.M."/>
            <person name="Cremers G."/>
            <person name="de Vos P."/>
            <person name="Vandamme P."/>
            <person name="Boon N."/>
            <person name="Op den Camp H.J."/>
            <person name="Heylen K."/>
        </authorList>
    </citation>
    <scope>NUCLEOTIDE SEQUENCE [LARGE SCALE GENOMIC DNA]</scope>
    <source>
        <strain evidence="3 4">R-67176</strain>
    </source>
</reference>
<dbReference type="GO" id="GO:0006032">
    <property type="term" value="P:chitin catabolic process"/>
    <property type="evidence" value="ECO:0007669"/>
    <property type="project" value="InterPro"/>
</dbReference>
<dbReference type="InterPro" id="IPR052354">
    <property type="entry name" value="Cell_Wall_Dynamics_Protein"/>
</dbReference>
<dbReference type="InterPro" id="IPR036365">
    <property type="entry name" value="PGBD-like_sf"/>
</dbReference>
<dbReference type="InterPro" id="IPR023346">
    <property type="entry name" value="Lysozyme-like_dom_sf"/>
</dbReference>
<dbReference type="Proteomes" id="UP000094172">
    <property type="component" value="Unassembled WGS sequence"/>
</dbReference>
<accession>A0A1E3VJV5</accession>
<dbReference type="InterPro" id="IPR000726">
    <property type="entry name" value="Glyco_hydro_19_cat"/>
</dbReference>
<evidence type="ECO:0000259" key="1">
    <source>
        <dbReference type="Pfam" id="PF00182"/>
    </source>
</evidence>
<dbReference type="InterPro" id="IPR036366">
    <property type="entry name" value="PGBDSf"/>
</dbReference>
<comment type="caution">
    <text evidence="3">The sequence shown here is derived from an EMBL/GenBank/DDBJ whole genome shotgun (WGS) entry which is preliminary data.</text>
</comment>
<dbReference type="EMBL" id="LPWE01000013">
    <property type="protein sequence ID" value="ODR93794.1"/>
    <property type="molecule type" value="Genomic_DNA"/>
</dbReference>
<evidence type="ECO:0000313" key="3">
    <source>
        <dbReference type="EMBL" id="ODR93794.1"/>
    </source>
</evidence>
<protein>
    <submittedName>
        <fullName evidence="3">Peptidoglycan-binding protein</fullName>
    </submittedName>
</protein>
<dbReference type="Pfam" id="PF01471">
    <property type="entry name" value="PG_binding_1"/>
    <property type="match status" value="1"/>
</dbReference>
<evidence type="ECO:0000313" key="4">
    <source>
        <dbReference type="Proteomes" id="UP000094172"/>
    </source>
</evidence>
<dbReference type="GO" id="GO:0004568">
    <property type="term" value="F:chitinase activity"/>
    <property type="evidence" value="ECO:0007669"/>
    <property type="project" value="InterPro"/>
</dbReference>
<gene>
    <name evidence="3" type="ORF">AUC70_09090</name>
</gene>
<evidence type="ECO:0000259" key="2">
    <source>
        <dbReference type="Pfam" id="PF01471"/>
    </source>
</evidence>
<dbReference type="AlphaFoldDB" id="A0A1E3VJV5"/>
<dbReference type="PANTHER" id="PTHR34408:SF1">
    <property type="entry name" value="GLYCOSYL HYDROLASE FAMILY 19 DOMAIN-CONTAINING PROTEIN HI_1415"/>
    <property type="match status" value="1"/>
</dbReference>
<dbReference type="Gene3D" id="1.10.530.10">
    <property type="match status" value="1"/>
</dbReference>
<dbReference type="SUPFAM" id="SSF47090">
    <property type="entry name" value="PGBD-like"/>
    <property type="match status" value="1"/>
</dbReference>
<keyword evidence="4" id="KW-1185">Reference proteome</keyword>
<dbReference type="InterPro" id="IPR002477">
    <property type="entry name" value="Peptidoglycan-bd-like"/>
</dbReference>
<dbReference type="PANTHER" id="PTHR34408">
    <property type="entry name" value="FAMILY PROTEIN, PUTATIVE-RELATED"/>
    <property type="match status" value="1"/>
</dbReference>
<dbReference type="STRING" id="1774970.AUC70_09090"/>
<dbReference type="RefSeq" id="WP_069445150.1">
    <property type="nucleotide sequence ID" value="NZ_LPWE01000013.1"/>
</dbReference>
<organism evidence="3 4">
    <name type="scientific">Methyloceanibacter stevinii</name>
    <dbReference type="NCBI Taxonomy" id="1774970"/>
    <lineage>
        <taxon>Bacteria</taxon>
        <taxon>Pseudomonadati</taxon>
        <taxon>Pseudomonadota</taxon>
        <taxon>Alphaproteobacteria</taxon>
        <taxon>Hyphomicrobiales</taxon>
        <taxon>Hyphomicrobiaceae</taxon>
        <taxon>Methyloceanibacter</taxon>
    </lineage>
</organism>
<dbReference type="Pfam" id="PF00182">
    <property type="entry name" value="Glyco_hydro_19"/>
    <property type="match status" value="1"/>
</dbReference>